<comment type="caution">
    <text evidence="1">The sequence shown here is derived from an EMBL/GenBank/DDBJ whole genome shotgun (WGS) entry which is preliminary data.</text>
</comment>
<dbReference type="Proteomes" id="UP001500888">
    <property type="component" value="Unassembled WGS sequence"/>
</dbReference>
<dbReference type="EMBL" id="BAAAZR010000064">
    <property type="protein sequence ID" value="GAA3846710.1"/>
    <property type="molecule type" value="Genomic_DNA"/>
</dbReference>
<accession>A0ABP7JLA0</accession>
<keyword evidence="2" id="KW-1185">Reference proteome</keyword>
<sequence>MQGAWTSAERINRPDARNFSVRPVWWSNNTPDGYQLRLFYEYNRILGVDRNNRKPESICSS</sequence>
<name>A0ABP7JLA0_9ACTN</name>
<protein>
    <submittedName>
        <fullName evidence="1">Uncharacterized protein</fullName>
    </submittedName>
</protein>
<evidence type="ECO:0000313" key="1">
    <source>
        <dbReference type="EMBL" id="GAA3846710.1"/>
    </source>
</evidence>
<organism evidence="1 2">
    <name type="scientific">Sphaerisporangium flaviroseum</name>
    <dbReference type="NCBI Taxonomy" id="509199"/>
    <lineage>
        <taxon>Bacteria</taxon>
        <taxon>Bacillati</taxon>
        <taxon>Actinomycetota</taxon>
        <taxon>Actinomycetes</taxon>
        <taxon>Streptosporangiales</taxon>
        <taxon>Streptosporangiaceae</taxon>
        <taxon>Sphaerisporangium</taxon>
    </lineage>
</organism>
<proteinExistence type="predicted"/>
<gene>
    <name evidence="1" type="ORF">GCM10022226_82920</name>
</gene>
<reference evidence="2" key="1">
    <citation type="journal article" date="2019" name="Int. J. Syst. Evol. Microbiol.">
        <title>The Global Catalogue of Microorganisms (GCM) 10K type strain sequencing project: providing services to taxonomists for standard genome sequencing and annotation.</title>
        <authorList>
            <consortium name="The Broad Institute Genomics Platform"/>
            <consortium name="The Broad Institute Genome Sequencing Center for Infectious Disease"/>
            <person name="Wu L."/>
            <person name="Ma J."/>
        </authorList>
    </citation>
    <scope>NUCLEOTIDE SEQUENCE [LARGE SCALE GENOMIC DNA]</scope>
    <source>
        <strain evidence="2">JCM 16908</strain>
    </source>
</reference>
<evidence type="ECO:0000313" key="2">
    <source>
        <dbReference type="Proteomes" id="UP001500888"/>
    </source>
</evidence>